<dbReference type="RefSeq" id="WP_338008789.1">
    <property type="nucleotide sequence ID" value="NZ_JAOPKB010000014.1"/>
</dbReference>
<comment type="caution">
    <text evidence="7">The sequence shown here is derived from an EMBL/GenBank/DDBJ whole genome shotgun (WGS) entry which is preliminary data.</text>
</comment>
<dbReference type="CDD" id="cd01991">
    <property type="entry name" value="Asn_synthase_B_C"/>
    <property type="match status" value="1"/>
</dbReference>
<dbReference type="Gene3D" id="3.40.50.620">
    <property type="entry name" value="HUPs"/>
    <property type="match status" value="2"/>
</dbReference>
<dbReference type="Proteomes" id="UP001320972">
    <property type="component" value="Unassembled WGS sequence"/>
</dbReference>
<keyword evidence="2 5" id="KW-0547">Nucleotide-binding</keyword>
<dbReference type="SUPFAM" id="SSF52402">
    <property type="entry name" value="Adenine nucleotide alpha hydrolases-like"/>
    <property type="match status" value="1"/>
</dbReference>
<evidence type="ECO:0000256" key="3">
    <source>
        <dbReference type="ARBA" id="ARBA00022840"/>
    </source>
</evidence>
<dbReference type="PANTHER" id="PTHR43284:SF1">
    <property type="entry name" value="ASPARAGINE SYNTHETASE"/>
    <property type="match status" value="1"/>
</dbReference>
<dbReference type="PANTHER" id="PTHR43284">
    <property type="entry name" value="ASPARAGINE SYNTHETASE (GLUTAMINE-HYDROLYZING)"/>
    <property type="match status" value="1"/>
</dbReference>
<dbReference type="EMBL" id="JAOPKB010000014">
    <property type="protein sequence ID" value="MCU4974874.1"/>
    <property type="molecule type" value="Genomic_DNA"/>
</dbReference>
<organism evidence="7 8">
    <name type="scientific">Natronoglomus mannanivorans</name>
    <dbReference type="NCBI Taxonomy" id="2979990"/>
    <lineage>
        <taxon>Archaea</taxon>
        <taxon>Methanobacteriati</taxon>
        <taxon>Methanobacteriota</taxon>
        <taxon>Stenosarchaea group</taxon>
        <taxon>Halobacteria</taxon>
        <taxon>Halobacteriales</taxon>
        <taxon>Natrialbaceae</taxon>
        <taxon>Natronoglomus</taxon>
    </lineage>
</organism>
<dbReference type="InterPro" id="IPR033738">
    <property type="entry name" value="AsnB_N"/>
</dbReference>
<dbReference type="NCBIfam" id="TIGR01536">
    <property type="entry name" value="asn_synth_AEB"/>
    <property type="match status" value="1"/>
</dbReference>
<evidence type="ECO:0000313" key="8">
    <source>
        <dbReference type="Proteomes" id="UP001320972"/>
    </source>
</evidence>
<dbReference type="PIRSF" id="PIRSF001589">
    <property type="entry name" value="Asn_synthetase_glu-h"/>
    <property type="match status" value="1"/>
</dbReference>
<evidence type="ECO:0000256" key="2">
    <source>
        <dbReference type="ARBA" id="ARBA00022741"/>
    </source>
</evidence>
<keyword evidence="4" id="KW-0315">Glutamine amidotransferase</keyword>
<dbReference type="InterPro" id="IPR006426">
    <property type="entry name" value="Asn_synth_AEB"/>
</dbReference>
<reference evidence="7 8" key="1">
    <citation type="submission" date="2022-09" db="EMBL/GenBank/DDBJ databases">
        <title>Enrichment on poylsaccharides allowed isolation of novel metabolic and taxonomic groups of Haloarchaea.</title>
        <authorList>
            <person name="Sorokin D.Y."/>
            <person name="Elcheninov A.G."/>
            <person name="Khizhniak T.V."/>
            <person name="Kolganova T.V."/>
            <person name="Kublanov I.V."/>
        </authorList>
    </citation>
    <scope>NUCLEOTIDE SEQUENCE [LARGE SCALE GENOMIC DNA]</scope>
    <source>
        <strain evidence="7 8">AArc-m2/3/4</strain>
    </source>
</reference>
<dbReference type="Pfam" id="PF00733">
    <property type="entry name" value="Asn_synthase"/>
    <property type="match status" value="1"/>
</dbReference>
<keyword evidence="3 5" id="KW-0067">ATP-binding</keyword>
<dbReference type="PROSITE" id="PS51278">
    <property type="entry name" value="GATASE_TYPE_2"/>
    <property type="match status" value="1"/>
</dbReference>
<protein>
    <recommendedName>
        <fullName evidence="5">Putative asparagine synthetase [glutamine-hydrolyzing]</fullName>
        <ecNumber evidence="5">6.3.5.4</ecNumber>
    </recommendedName>
</protein>
<name>A0ABT2QIZ2_9EURY</name>
<keyword evidence="7" id="KW-0436">Ligase</keyword>
<gene>
    <name evidence="7" type="primary">asnB</name>
    <name evidence="7" type="ORF">OB955_19325</name>
</gene>
<feature type="domain" description="Glutamine amidotransferase type-2" evidence="6">
    <location>
        <begin position="2"/>
        <end position="209"/>
    </location>
</feature>
<proteinExistence type="inferred from homology"/>
<keyword evidence="8" id="KW-1185">Reference proteome</keyword>
<dbReference type="GO" id="GO:0004066">
    <property type="term" value="F:asparagine synthase (glutamine-hydrolyzing) activity"/>
    <property type="evidence" value="ECO:0007669"/>
    <property type="project" value="UniProtKB-EC"/>
</dbReference>
<dbReference type="Pfam" id="PF13537">
    <property type="entry name" value="GATase_7"/>
    <property type="match status" value="1"/>
</dbReference>
<dbReference type="EC" id="6.3.5.4" evidence="5"/>
<comment type="catalytic activity">
    <reaction evidence="5">
        <text>L-aspartate + L-glutamine + ATP + H2O = L-asparagine + L-glutamate + AMP + diphosphate + H(+)</text>
        <dbReference type="Rhea" id="RHEA:12228"/>
        <dbReference type="ChEBI" id="CHEBI:15377"/>
        <dbReference type="ChEBI" id="CHEBI:15378"/>
        <dbReference type="ChEBI" id="CHEBI:29985"/>
        <dbReference type="ChEBI" id="CHEBI:29991"/>
        <dbReference type="ChEBI" id="CHEBI:30616"/>
        <dbReference type="ChEBI" id="CHEBI:33019"/>
        <dbReference type="ChEBI" id="CHEBI:58048"/>
        <dbReference type="ChEBI" id="CHEBI:58359"/>
        <dbReference type="ChEBI" id="CHEBI:456215"/>
        <dbReference type="EC" id="6.3.5.4"/>
    </reaction>
</comment>
<dbReference type="InterPro" id="IPR029055">
    <property type="entry name" value="Ntn_hydrolases_N"/>
</dbReference>
<dbReference type="InterPro" id="IPR017932">
    <property type="entry name" value="GATase_2_dom"/>
</dbReference>
<evidence type="ECO:0000313" key="7">
    <source>
        <dbReference type="EMBL" id="MCU4974874.1"/>
    </source>
</evidence>
<accession>A0ABT2QIZ2</accession>
<dbReference type="SUPFAM" id="SSF56235">
    <property type="entry name" value="N-terminal nucleophile aminohydrolases (Ntn hydrolases)"/>
    <property type="match status" value="1"/>
</dbReference>
<dbReference type="CDD" id="cd00712">
    <property type="entry name" value="AsnB"/>
    <property type="match status" value="1"/>
</dbReference>
<dbReference type="InterPro" id="IPR001962">
    <property type="entry name" value="Asn_synthase"/>
</dbReference>
<dbReference type="InterPro" id="IPR051786">
    <property type="entry name" value="ASN_synthetase/amidase"/>
</dbReference>
<dbReference type="Gene3D" id="3.60.20.10">
    <property type="entry name" value="Glutamine Phosphoribosylpyrophosphate, subunit 1, domain 1"/>
    <property type="match status" value="1"/>
</dbReference>
<sequence>MSGIVGLVDRGQGIDAGELANMHDQIAHRGPDGSQTWCDDAIGMGHQLLASTPEAQYDDQPVRDGALVVTADARIDNRGELLETLPVSAAETPIPDSELLLAAYREWGEQCVDHLIGAFAFAVWDGDTGTLLCARDHVGVKPLYYHRGEDVFAFASEQKCLLALSSVPQNRDETKVGDFLVGLSEDTQRTFYDAIDRLPPAHAMTVSADGIERWQYWDLDPTRTITLESDAAYERRFRELLEEAVRCRLRAPGPVGTALSGGMDSSSITVLARELLPSQVPLHTFSNVFDDAPSSDEREFIETVIDREGITPHYLFMDDVGSLVDLEDVLAHYDQPPHNTMHFARWEKAKYAADAGIDVVLGGALGDSAVGYGLGFLPELVRTGRWRRLADELRAMGEVTDAPPRHLFVRHGLSPLVPEPIKRGRKRLRGRAVLAQEANPTVDAAFADRIGLQSRYRELTAGGSVFRRSARRTQHRSLTAGTNAANFETSDLTNAAFGIETRYPFTDIRLLEFSLAIPPSQQLKDGWTRSILRRSLDDLLPEKIQWRPWKTMMNEGFWNALSREDERLRAIVDDPGPLDRYLDTTALEETYERFSDDPSSRDARALWRALSLSVWLDDSDSATSKKIPDRSVVNY</sequence>
<dbReference type="InterPro" id="IPR014729">
    <property type="entry name" value="Rossmann-like_a/b/a_fold"/>
</dbReference>
<evidence type="ECO:0000256" key="5">
    <source>
        <dbReference type="PIRNR" id="PIRNR001589"/>
    </source>
</evidence>
<evidence type="ECO:0000256" key="4">
    <source>
        <dbReference type="ARBA" id="ARBA00022962"/>
    </source>
</evidence>
<comment type="similarity">
    <text evidence="1">Belongs to the asparagine synthetase family.</text>
</comment>
<evidence type="ECO:0000259" key="6">
    <source>
        <dbReference type="PROSITE" id="PS51278"/>
    </source>
</evidence>
<evidence type="ECO:0000256" key="1">
    <source>
        <dbReference type="ARBA" id="ARBA00005752"/>
    </source>
</evidence>